<name>A0ABU3NN06_9CHLR</name>
<feature type="transmembrane region" description="Helical" evidence="1">
    <location>
        <begin position="411"/>
        <end position="436"/>
    </location>
</feature>
<keyword evidence="1" id="KW-0472">Membrane</keyword>
<keyword evidence="1" id="KW-0812">Transmembrane</keyword>
<protein>
    <submittedName>
        <fullName evidence="3">Zinc dependent phospholipase C family protein</fullName>
    </submittedName>
</protein>
<dbReference type="EMBL" id="JAUHMF010000001">
    <property type="protein sequence ID" value="MDT8898212.1"/>
    <property type="molecule type" value="Genomic_DNA"/>
</dbReference>
<evidence type="ECO:0000313" key="4">
    <source>
        <dbReference type="Proteomes" id="UP001254165"/>
    </source>
</evidence>
<dbReference type="InterPro" id="IPR029002">
    <property type="entry name" value="PLPC/GPLD1"/>
</dbReference>
<sequence length="637" mass="70513">MPKYAIHHIVLNDAIGVLLGATAAPARIAGAELAANMPIANIGAVGPDLLFWAPDYEIVDKFYTLYKNYAELRKLYNTLVQPIRDIRDAVVEPLEAAVETLAPSSVALIRHLIEEMKETAELFKKTVQTGLFAGVITGADLLTDAVGFPHLASSLFQMFVPPLQLGQGENCWYWFDMLHYRRTGEFGRRLVENARGGSAAQRAYAYGYLSHIATDLVGHAYVNQVVGGPFRLQVQRHVTVENWMDTWKFQQYYNRDINLHLLNTLGLPTALPSDVGDLLFKTLRDTYESVDHPRRLPGDGFLTRTQLDETYEIFYKVLELMRDQAVERPEEPFSGVTDILEGALDDLLEPPPSPPSLPSGACSLGDILSFGLTSSSRDCYESFFKELASWFEYIGELLAWAFETLLDLFDLLISLLLSLPILVLLAILYALQLLLYEIMQMVRTTLALTGFIYPVPADLNDAHGRNLTTPFQGGLIGCQPRLAALGQPTGLYPRLTNLLVSHLVYPPPQGELPLTVANFAPPTADTTPDVFINQEPLNLDALAAYATSPSPARTRALYERCLRIGNATHLTAFMVGTAADANATTNLRQLAHTNWNLDSDRGYGYKTWLGALPFNFIQPVSESFVDSKVTPGLDAPC</sequence>
<keyword evidence="4" id="KW-1185">Reference proteome</keyword>
<evidence type="ECO:0000259" key="2">
    <source>
        <dbReference type="Pfam" id="PF00882"/>
    </source>
</evidence>
<keyword evidence="1" id="KW-1133">Transmembrane helix</keyword>
<dbReference type="Proteomes" id="UP001254165">
    <property type="component" value="Unassembled WGS sequence"/>
</dbReference>
<comment type="caution">
    <text evidence="3">The sequence shown here is derived from an EMBL/GenBank/DDBJ whole genome shotgun (WGS) entry which is preliminary data.</text>
</comment>
<reference evidence="3 4" key="1">
    <citation type="submission" date="2023-07" db="EMBL/GenBank/DDBJ databases">
        <title>Novel species of Thermanaerothrix with wide hydrolytic capabilities.</title>
        <authorList>
            <person name="Zayulina K.S."/>
            <person name="Podosokorskaya O.A."/>
            <person name="Elcheninov A.G."/>
        </authorList>
    </citation>
    <scope>NUCLEOTIDE SEQUENCE [LARGE SCALE GENOMIC DNA]</scope>
    <source>
        <strain evidence="3 4">4228-RoL</strain>
    </source>
</reference>
<dbReference type="RefSeq" id="WP_315624857.1">
    <property type="nucleotide sequence ID" value="NZ_JAUHMF010000001.1"/>
</dbReference>
<accession>A0ABU3NN06</accession>
<evidence type="ECO:0000313" key="3">
    <source>
        <dbReference type="EMBL" id="MDT8898212.1"/>
    </source>
</evidence>
<feature type="domain" description="Phospholipase C/D" evidence="2">
    <location>
        <begin position="173"/>
        <end position="258"/>
    </location>
</feature>
<proteinExistence type="predicted"/>
<organism evidence="3 4">
    <name type="scientific">Thermanaerothrix solaris</name>
    <dbReference type="NCBI Taxonomy" id="3058434"/>
    <lineage>
        <taxon>Bacteria</taxon>
        <taxon>Bacillati</taxon>
        <taxon>Chloroflexota</taxon>
        <taxon>Anaerolineae</taxon>
        <taxon>Anaerolineales</taxon>
        <taxon>Anaerolineaceae</taxon>
        <taxon>Thermanaerothrix</taxon>
    </lineage>
</organism>
<evidence type="ECO:0000256" key="1">
    <source>
        <dbReference type="SAM" id="Phobius"/>
    </source>
</evidence>
<gene>
    <name evidence="3" type="ORF">QYE77_08020</name>
</gene>
<dbReference type="Pfam" id="PF00882">
    <property type="entry name" value="Zn_dep_PLPC"/>
    <property type="match status" value="1"/>
</dbReference>